<accession>A0AAE1CXJ1</accession>
<evidence type="ECO:0000313" key="1">
    <source>
        <dbReference type="EMBL" id="KAK3743141.1"/>
    </source>
</evidence>
<name>A0AAE1CXJ1_9GAST</name>
<proteinExistence type="predicted"/>
<reference evidence="1" key="1">
    <citation type="journal article" date="2023" name="G3 (Bethesda)">
        <title>A reference genome for the long-term kleptoplast-retaining sea slug Elysia crispata morphotype clarki.</title>
        <authorList>
            <person name="Eastman K.E."/>
            <person name="Pendleton A.L."/>
            <person name="Shaikh M.A."/>
            <person name="Suttiyut T."/>
            <person name="Ogas R."/>
            <person name="Tomko P."/>
            <person name="Gavelis G."/>
            <person name="Widhalm J.R."/>
            <person name="Wisecaver J.H."/>
        </authorList>
    </citation>
    <scope>NUCLEOTIDE SEQUENCE</scope>
    <source>
        <strain evidence="1">ECLA1</strain>
    </source>
</reference>
<evidence type="ECO:0000313" key="2">
    <source>
        <dbReference type="Proteomes" id="UP001283361"/>
    </source>
</evidence>
<sequence>MQSHVRQFVFRRSSYIQLNGSRFGESASSPRKCPEGLKSWTLQTIVNKVRLDSKTGPLHINSSQFWTKINPA</sequence>
<keyword evidence="2" id="KW-1185">Reference proteome</keyword>
<comment type="caution">
    <text evidence="1">The sequence shown here is derived from an EMBL/GenBank/DDBJ whole genome shotgun (WGS) entry which is preliminary data.</text>
</comment>
<dbReference type="Proteomes" id="UP001283361">
    <property type="component" value="Unassembled WGS sequence"/>
</dbReference>
<dbReference type="AlphaFoldDB" id="A0AAE1CXJ1"/>
<gene>
    <name evidence="1" type="ORF">RRG08_063997</name>
</gene>
<protein>
    <submittedName>
        <fullName evidence="1">Uncharacterized protein</fullName>
    </submittedName>
</protein>
<dbReference type="EMBL" id="JAWDGP010006323">
    <property type="protein sequence ID" value="KAK3743141.1"/>
    <property type="molecule type" value="Genomic_DNA"/>
</dbReference>
<organism evidence="1 2">
    <name type="scientific">Elysia crispata</name>
    <name type="common">lettuce slug</name>
    <dbReference type="NCBI Taxonomy" id="231223"/>
    <lineage>
        <taxon>Eukaryota</taxon>
        <taxon>Metazoa</taxon>
        <taxon>Spiralia</taxon>
        <taxon>Lophotrochozoa</taxon>
        <taxon>Mollusca</taxon>
        <taxon>Gastropoda</taxon>
        <taxon>Heterobranchia</taxon>
        <taxon>Euthyneura</taxon>
        <taxon>Panpulmonata</taxon>
        <taxon>Sacoglossa</taxon>
        <taxon>Placobranchoidea</taxon>
        <taxon>Plakobranchidae</taxon>
        <taxon>Elysia</taxon>
    </lineage>
</organism>